<dbReference type="GeneID" id="94546710"/>
<keyword evidence="2" id="KW-1185">Reference proteome</keyword>
<gene>
    <name evidence="1" type="ORF">DFP99_1590</name>
</gene>
<dbReference type="RefSeq" id="WP_070230687.1">
    <property type="nucleotide sequence ID" value="NZ_BJYO01000007.1"/>
</dbReference>
<dbReference type="KEGG" id="wso:WSWS_01526"/>
<dbReference type="AlphaFoldDB" id="A0A288Q774"/>
<dbReference type="Proteomes" id="UP000254912">
    <property type="component" value="Unassembled WGS sequence"/>
</dbReference>
<accession>A0A288Q774</accession>
<reference evidence="1 2" key="1">
    <citation type="submission" date="2018-07" db="EMBL/GenBank/DDBJ databases">
        <title>Genomic Encyclopedia of Type Strains, Phase III (KMG-III): the genomes of soil and plant-associated and newly described type strains.</title>
        <authorList>
            <person name="Whitman W."/>
        </authorList>
    </citation>
    <scope>NUCLEOTIDE SEQUENCE [LARGE SCALE GENOMIC DNA]</scope>
    <source>
        <strain evidence="1 2">CECT 7031</strain>
    </source>
</reference>
<proteinExistence type="predicted"/>
<organism evidence="1 2">
    <name type="scientific">Weissella soli</name>
    <dbReference type="NCBI Taxonomy" id="155866"/>
    <lineage>
        <taxon>Bacteria</taxon>
        <taxon>Bacillati</taxon>
        <taxon>Bacillota</taxon>
        <taxon>Bacilli</taxon>
        <taxon>Lactobacillales</taxon>
        <taxon>Lactobacillaceae</taxon>
        <taxon>Weissella</taxon>
    </lineage>
</organism>
<sequence length="129" mass="14173">MKKSIGILQIVAILFIGIVIGAFSERSHVFGYSDNTTIIPNGTYQTTGVGAWSQLTITKTRFLTKTASAVIVDNRFTSRKSGLLVLALKTSGNTSRSYEVHKISEGWRVTPFVKGVKDPDSSFIIYLNK</sequence>
<evidence type="ECO:0000313" key="1">
    <source>
        <dbReference type="EMBL" id="RDL01119.1"/>
    </source>
</evidence>
<evidence type="ECO:0000313" key="2">
    <source>
        <dbReference type="Proteomes" id="UP000254912"/>
    </source>
</evidence>
<dbReference type="EMBL" id="QRAS01000005">
    <property type="protein sequence ID" value="RDL01119.1"/>
    <property type="molecule type" value="Genomic_DNA"/>
</dbReference>
<name>A0A288Q774_9LACO</name>
<protein>
    <submittedName>
        <fullName evidence="1">Uncharacterized protein</fullName>
    </submittedName>
</protein>
<comment type="caution">
    <text evidence="1">The sequence shown here is derived from an EMBL/GenBank/DDBJ whole genome shotgun (WGS) entry which is preliminary data.</text>
</comment>